<dbReference type="Gene3D" id="3.40.50.2300">
    <property type="match status" value="2"/>
</dbReference>
<dbReference type="SUPFAM" id="SSF47413">
    <property type="entry name" value="lambda repressor-like DNA-binding domains"/>
    <property type="match status" value="1"/>
</dbReference>
<dbReference type="PANTHER" id="PTHR30146">
    <property type="entry name" value="LACI-RELATED TRANSCRIPTIONAL REPRESSOR"/>
    <property type="match status" value="1"/>
</dbReference>
<dbReference type="SMART" id="SM00354">
    <property type="entry name" value="HTH_LACI"/>
    <property type="match status" value="1"/>
</dbReference>
<dbReference type="SUPFAM" id="SSF53822">
    <property type="entry name" value="Periplasmic binding protein-like I"/>
    <property type="match status" value="1"/>
</dbReference>
<name>A0A3B7MMC7_9BACT</name>
<evidence type="ECO:0000256" key="2">
    <source>
        <dbReference type="ARBA" id="ARBA00023125"/>
    </source>
</evidence>
<dbReference type="KEGG" id="pseg:D3H65_17515"/>
<evidence type="ECO:0000313" key="5">
    <source>
        <dbReference type="EMBL" id="AXY75664.1"/>
    </source>
</evidence>
<organism evidence="5 6">
    <name type="scientific">Paraflavitalea soli</name>
    <dbReference type="NCBI Taxonomy" id="2315862"/>
    <lineage>
        <taxon>Bacteria</taxon>
        <taxon>Pseudomonadati</taxon>
        <taxon>Bacteroidota</taxon>
        <taxon>Chitinophagia</taxon>
        <taxon>Chitinophagales</taxon>
        <taxon>Chitinophagaceae</taxon>
        <taxon>Paraflavitalea</taxon>
    </lineage>
</organism>
<feature type="domain" description="HTH lacI-type" evidence="4">
    <location>
        <begin position="6"/>
        <end position="60"/>
    </location>
</feature>
<evidence type="ECO:0000256" key="1">
    <source>
        <dbReference type="ARBA" id="ARBA00023015"/>
    </source>
</evidence>
<keyword evidence="2" id="KW-0238">DNA-binding</keyword>
<evidence type="ECO:0000313" key="6">
    <source>
        <dbReference type="Proteomes" id="UP000263900"/>
    </source>
</evidence>
<gene>
    <name evidence="5" type="ORF">D3H65_17515</name>
</gene>
<dbReference type="InterPro" id="IPR000843">
    <property type="entry name" value="HTH_LacI"/>
</dbReference>
<dbReference type="InterPro" id="IPR028082">
    <property type="entry name" value="Peripla_BP_I"/>
</dbReference>
<dbReference type="PANTHER" id="PTHR30146:SF109">
    <property type="entry name" value="HTH-TYPE TRANSCRIPTIONAL REGULATOR GALS"/>
    <property type="match status" value="1"/>
</dbReference>
<dbReference type="OrthoDB" id="667031at2"/>
<evidence type="ECO:0000256" key="3">
    <source>
        <dbReference type="ARBA" id="ARBA00023163"/>
    </source>
</evidence>
<dbReference type="Pfam" id="PF00532">
    <property type="entry name" value="Peripla_BP_1"/>
    <property type="match status" value="1"/>
</dbReference>
<proteinExistence type="predicted"/>
<dbReference type="InterPro" id="IPR010982">
    <property type="entry name" value="Lambda_DNA-bd_dom_sf"/>
</dbReference>
<dbReference type="GO" id="GO:0003700">
    <property type="term" value="F:DNA-binding transcription factor activity"/>
    <property type="evidence" value="ECO:0007669"/>
    <property type="project" value="TreeGrafter"/>
</dbReference>
<keyword evidence="6" id="KW-1185">Reference proteome</keyword>
<dbReference type="GO" id="GO:0000976">
    <property type="term" value="F:transcription cis-regulatory region binding"/>
    <property type="evidence" value="ECO:0007669"/>
    <property type="project" value="TreeGrafter"/>
</dbReference>
<sequence>MKFEAVTIKDIAKALGISTSTVSRALRDSYEISPETKQLVLDCAEKLNYRPNPIALSLKEKRSRSIGVVVCEIANSFFSQIINGIESISYDRGYNVIISQSHESYEREVMDLRYLASRSVDGLLISVSTETNDISHLKALHEKGLPIVFFDRITEEINTHSVIVDNFKGAYEATEHLVQNGYKRIAAIANSEFLSITTERLAGYREALLSNGLPPDDAYIKHCFYGGMIFSEIEEAVNRLFTLKQKPDAIVTMADKLTSGCLKTLKRRGLTVPDDIALVGFSNSDIAELISPPLTVVRQPAYEIGRDATELLLQLIESKRPVKQFEKRTLTPELQVRESSFPKK</sequence>
<dbReference type="CDD" id="cd06267">
    <property type="entry name" value="PBP1_LacI_sugar_binding-like"/>
    <property type="match status" value="1"/>
</dbReference>
<evidence type="ECO:0000259" key="4">
    <source>
        <dbReference type="PROSITE" id="PS50932"/>
    </source>
</evidence>
<dbReference type="AlphaFoldDB" id="A0A3B7MMC7"/>
<reference evidence="5 6" key="1">
    <citation type="submission" date="2018-09" db="EMBL/GenBank/DDBJ databases">
        <title>Genome sequencing of strain 6GH32-13.</title>
        <authorList>
            <person name="Weon H.-Y."/>
            <person name="Heo J."/>
            <person name="Kwon S.-W."/>
        </authorList>
    </citation>
    <scope>NUCLEOTIDE SEQUENCE [LARGE SCALE GENOMIC DNA]</scope>
    <source>
        <strain evidence="5 6">5GH32-13</strain>
    </source>
</reference>
<dbReference type="CDD" id="cd01392">
    <property type="entry name" value="HTH_LacI"/>
    <property type="match status" value="1"/>
</dbReference>
<dbReference type="Pfam" id="PF00356">
    <property type="entry name" value="LacI"/>
    <property type="match status" value="1"/>
</dbReference>
<dbReference type="EMBL" id="CP032157">
    <property type="protein sequence ID" value="AXY75664.1"/>
    <property type="molecule type" value="Genomic_DNA"/>
</dbReference>
<dbReference type="InterPro" id="IPR001761">
    <property type="entry name" value="Peripla_BP/Lac1_sug-bd_dom"/>
</dbReference>
<dbReference type="PROSITE" id="PS50932">
    <property type="entry name" value="HTH_LACI_2"/>
    <property type="match status" value="1"/>
</dbReference>
<keyword evidence="3" id="KW-0804">Transcription</keyword>
<dbReference type="RefSeq" id="WP_119051545.1">
    <property type="nucleotide sequence ID" value="NZ_CP032157.1"/>
</dbReference>
<dbReference type="Gene3D" id="1.10.260.40">
    <property type="entry name" value="lambda repressor-like DNA-binding domains"/>
    <property type="match status" value="1"/>
</dbReference>
<accession>A0A3B7MMC7</accession>
<keyword evidence="1" id="KW-0805">Transcription regulation</keyword>
<protein>
    <submittedName>
        <fullName evidence="5">LacI family transcriptional regulator</fullName>
    </submittedName>
</protein>
<dbReference type="Proteomes" id="UP000263900">
    <property type="component" value="Chromosome"/>
</dbReference>